<comment type="caution">
    <text evidence="2">The sequence shown here is derived from an EMBL/GenBank/DDBJ whole genome shotgun (WGS) entry which is preliminary data.</text>
</comment>
<feature type="coiled-coil region" evidence="1">
    <location>
        <begin position="20"/>
        <end position="47"/>
    </location>
</feature>
<dbReference type="OrthoDB" id="5085548at2759"/>
<evidence type="ECO:0000256" key="1">
    <source>
        <dbReference type="SAM" id="Coils"/>
    </source>
</evidence>
<gene>
    <name evidence="2" type="ORF">FPHYL_5628</name>
</gene>
<keyword evidence="1" id="KW-0175">Coiled coil</keyword>
<sequence length="150" mass="17250">MCLVGFDVADEKLRLSHRNVQKNVEELSSLHKEVKDLEAANNNGNKDPRMAELLEGLLNKMALSTERRRAEYAERQATVQEKKDALANALSHKKVVQKRYDDEYASNGQSRRLVEIASDLKVARDRKENAELVRWDAEFRMEAAKQNLLQ</sequence>
<dbReference type="Proteomes" id="UP000582016">
    <property type="component" value="Unassembled WGS sequence"/>
</dbReference>
<dbReference type="EMBL" id="JAAOAQ010000185">
    <property type="protein sequence ID" value="KAF5562532.1"/>
    <property type="molecule type" value="Genomic_DNA"/>
</dbReference>
<accession>A0A8H5JXE9</accession>
<proteinExistence type="predicted"/>
<organism evidence="2 3">
    <name type="scientific">Fusarium phyllophilum</name>
    <dbReference type="NCBI Taxonomy" id="47803"/>
    <lineage>
        <taxon>Eukaryota</taxon>
        <taxon>Fungi</taxon>
        <taxon>Dikarya</taxon>
        <taxon>Ascomycota</taxon>
        <taxon>Pezizomycotina</taxon>
        <taxon>Sordariomycetes</taxon>
        <taxon>Hypocreomycetidae</taxon>
        <taxon>Hypocreales</taxon>
        <taxon>Nectriaceae</taxon>
        <taxon>Fusarium</taxon>
        <taxon>Fusarium fujikuroi species complex</taxon>
    </lineage>
</organism>
<dbReference type="AlphaFoldDB" id="A0A8H5JXE9"/>
<evidence type="ECO:0000313" key="3">
    <source>
        <dbReference type="Proteomes" id="UP000582016"/>
    </source>
</evidence>
<evidence type="ECO:0000313" key="2">
    <source>
        <dbReference type="EMBL" id="KAF5562532.1"/>
    </source>
</evidence>
<reference evidence="2 3" key="1">
    <citation type="submission" date="2020-05" db="EMBL/GenBank/DDBJ databases">
        <title>Identification and distribution of gene clusters putatively required for synthesis of sphingolipid metabolism inhibitors in phylogenetically diverse species of the filamentous fungus Fusarium.</title>
        <authorList>
            <person name="Kim H.-S."/>
            <person name="Busman M."/>
            <person name="Brown D.W."/>
            <person name="Divon H."/>
            <person name="Uhlig S."/>
            <person name="Proctor R.H."/>
        </authorList>
    </citation>
    <scope>NUCLEOTIDE SEQUENCE [LARGE SCALE GENOMIC DNA]</scope>
    <source>
        <strain evidence="2 3">NRRL 13617</strain>
    </source>
</reference>
<protein>
    <submittedName>
        <fullName evidence="2">Uncharacterized protein</fullName>
    </submittedName>
</protein>
<keyword evidence="3" id="KW-1185">Reference proteome</keyword>
<name>A0A8H5JXE9_9HYPO</name>